<dbReference type="InterPro" id="IPR027304">
    <property type="entry name" value="Trigger_fact/SurA_dom_sf"/>
</dbReference>
<sequence>MNYKKITIFLVLLTLVGSLVFGQALMISKPAASVFLTETETITVKQLEAQISALNTLRLRSGQQTAITSKSEKLEILDMMISDLLIMQGADRDGIIAEESEIDNAVANQKAQYEQQKRRPYTDTEFRNEVIRETGYTWERYRGQMERQIIQQKYILAKKQAEIQSMVKMPENSDIEAFYRQNKTQFSNPDMLRYSQVFISTMNKDAAGRKEAETKINEAYRRYQNGSMTFEQIVNDYTEDQNAKYRNGDSGYIAYSDPNATAYLGKNFMDDIFELSNGEVSRVLISNIGYHIVKITDIREAKLLGLDDTVLPTVTQTVREYIAQQLILKAQNNALSAALNSLVADLKRDADITIFEDNIE</sequence>
<dbReference type="EMBL" id="JAQQAL010000022">
    <property type="protein sequence ID" value="MDC7227177.1"/>
    <property type="molecule type" value="Genomic_DNA"/>
</dbReference>
<dbReference type="Gene3D" id="1.10.4030.10">
    <property type="entry name" value="Porin chaperone SurA, peptide-binding domain"/>
    <property type="match status" value="1"/>
</dbReference>
<dbReference type="InterPro" id="IPR050245">
    <property type="entry name" value="PrsA_foldase"/>
</dbReference>
<gene>
    <name evidence="3" type="ORF">PQJ61_10490</name>
</gene>
<accession>A0AAJ1MK22</accession>
<dbReference type="AlphaFoldDB" id="A0AAJ1MK22"/>
<protein>
    <submittedName>
        <fullName evidence="3">Peptidylprolyl isomerase</fullName>
        <ecNumber evidence="3">5.2.1.8</ecNumber>
    </submittedName>
</protein>
<comment type="caution">
    <text evidence="3">The sequence shown here is derived from an EMBL/GenBank/DDBJ whole genome shotgun (WGS) entry which is preliminary data.</text>
</comment>
<keyword evidence="1" id="KW-0697">Rotamase</keyword>
<dbReference type="InterPro" id="IPR000297">
    <property type="entry name" value="PPIase_PpiC"/>
</dbReference>
<dbReference type="Pfam" id="PF13624">
    <property type="entry name" value="SurA_N_3"/>
    <property type="match status" value="1"/>
</dbReference>
<dbReference type="EC" id="5.2.1.8" evidence="3"/>
<evidence type="ECO:0000313" key="4">
    <source>
        <dbReference type="Proteomes" id="UP001221217"/>
    </source>
</evidence>
<evidence type="ECO:0000259" key="2">
    <source>
        <dbReference type="PROSITE" id="PS50198"/>
    </source>
</evidence>
<organism evidence="3 4">
    <name type="scientific">Candidatus Thalassospirochaeta sargassi</name>
    <dbReference type="NCBI Taxonomy" id="3119039"/>
    <lineage>
        <taxon>Bacteria</taxon>
        <taxon>Pseudomonadati</taxon>
        <taxon>Spirochaetota</taxon>
        <taxon>Spirochaetia</taxon>
        <taxon>Spirochaetales</taxon>
        <taxon>Spirochaetaceae</taxon>
        <taxon>Candidatus Thalassospirochaeta</taxon>
    </lineage>
</organism>
<dbReference type="SUPFAM" id="SSF54534">
    <property type="entry name" value="FKBP-like"/>
    <property type="match status" value="1"/>
</dbReference>
<dbReference type="PANTHER" id="PTHR47245">
    <property type="entry name" value="PEPTIDYLPROLYL ISOMERASE"/>
    <property type="match status" value="1"/>
</dbReference>
<evidence type="ECO:0000313" key="3">
    <source>
        <dbReference type="EMBL" id="MDC7227177.1"/>
    </source>
</evidence>
<evidence type="ECO:0000256" key="1">
    <source>
        <dbReference type="PROSITE-ProRule" id="PRU00278"/>
    </source>
</evidence>
<dbReference type="Pfam" id="PF13145">
    <property type="entry name" value="Rotamase_2"/>
    <property type="match status" value="1"/>
</dbReference>
<reference evidence="3 4" key="1">
    <citation type="submission" date="2022-12" db="EMBL/GenBank/DDBJ databases">
        <title>Metagenome assembled genome from gulf of manar.</title>
        <authorList>
            <person name="Kohli P."/>
            <person name="Pk S."/>
            <person name="Venkata Ramana C."/>
            <person name="Sasikala C."/>
        </authorList>
    </citation>
    <scope>NUCLEOTIDE SEQUENCE [LARGE SCALE GENOMIC DNA]</scope>
    <source>
        <strain evidence="3">JB008</strain>
    </source>
</reference>
<dbReference type="GO" id="GO:0003755">
    <property type="term" value="F:peptidyl-prolyl cis-trans isomerase activity"/>
    <property type="evidence" value="ECO:0007669"/>
    <property type="project" value="UniProtKB-KW"/>
</dbReference>
<dbReference type="Gene3D" id="3.10.50.40">
    <property type="match status" value="1"/>
</dbReference>
<dbReference type="SUPFAM" id="SSF109998">
    <property type="entry name" value="Triger factor/SurA peptide-binding domain-like"/>
    <property type="match status" value="1"/>
</dbReference>
<name>A0AAJ1MK22_9SPIO</name>
<proteinExistence type="predicted"/>
<feature type="domain" description="PpiC" evidence="2">
    <location>
        <begin position="189"/>
        <end position="297"/>
    </location>
</feature>
<keyword evidence="1 3" id="KW-0413">Isomerase</keyword>
<dbReference type="InterPro" id="IPR046357">
    <property type="entry name" value="PPIase_dom_sf"/>
</dbReference>
<dbReference type="PROSITE" id="PS50198">
    <property type="entry name" value="PPIC_PPIASE_2"/>
    <property type="match status" value="1"/>
</dbReference>
<dbReference type="Proteomes" id="UP001221217">
    <property type="component" value="Unassembled WGS sequence"/>
</dbReference>
<dbReference type="PANTHER" id="PTHR47245:SF2">
    <property type="entry name" value="PEPTIDYL-PROLYL CIS-TRANS ISOMERASE HP_0175-RELATED"/>
    <property type="match status" value="1"/>
</dbReference>